<name>A0ACC2T8Z3_9FUNG</name>
<reference evidence="1" key="1">
    <citation type="submission" date="2022-04" db="EMBL/GenBank/DDBJ databases">
        <title>Genome of the entomopathogenic fungus Entomophthora muscae.</title>
        <authorList>
            <person name="Elya C."/>
            <person name="Lovett B.R."/>
            <person name="Lee E."/>
            <person name="Macias A.M."/>
            <person name="Hajek A.E."/>
            <person name="De Bivort B.L."/>
            <person name="Kasson M.T."/>
            <person name="De Fine Licht H.H."/>
            <person name="Stajich J.E."/>
        </authorList>
    </citation>
    <scope>NUCLEOTIDE SEQUENCE</scope>
    <source>
        <strain evidence="1">Berkeley</strain>
    </source>
</reference>
<gene>
    <name evidence="1" type="ORF">DSO57_1001272</name>
</gene>
<proteinExistence type="predicted"/>
<evidence type="ECO:0000313" key="1">
    <source>
        <dbReference type="EMBL" id="KAJ9071024.1"/>
    </source>
</evidence>
<keyword evidence="2" id="KW-1185">Reference proteome</keyword>
<sequence>MATPHQETFLPIPEGDISDRYIIYQDQQVLTSVYNQLCLGQRNASVTPPHLDLSQCMLNLQLESFAGGVKGADIVSWLHSTKARLHICQVPEPMWVATASGHLTGPAAVWFTSVVFGSWGHIREDTAGNLYNKIFEVQS</sequence>
<evidence type="ECO:0000313" key="2">
    <source>
        <dbReference type="Proteomes" id="UP001165960"/>
    </source>
</evidence>
<dbReference type="EMBL" id="QTSX02003553">
    <property type="protein sequence ID" value="KAJ9071024.1"/>
    <property type="molecule type" value="Genomic_DNA"/>
</dbReference>
<organism evidence="1 2">
    <name type="scientific">Entomophthora muscae</name>
    <dbReference type="NCBI Taxonomy" id="34485"/>
    <lineage>
        <taxon>Eukaryota</taxon>
        <taxon>Fungi</taxon>
        <taxon>Fungi incertae sedis</taxon>
        <taxon>Zoopagomycota</taxon>
        <taxon>Entomophthoromycotina</taxon>
        <taxon>Entomophthoromycetes</taxon>
        <taxon>Entomophthorales</taxon>
        <taxon>Entomophthoraceae</taxon>
        <taxon>Entomophthora</taxon>
    </lineage>
</organism>
<dbReference type="Proteomes" id="UP001165960">
    <property type="component" value="Unassembled WGS sequence"/>
</dbReference>
<accession>A0ACC2T8Z3</accession>
<protein>
    <submittedName>
        <fullName evidence="1">Uncharacterized protein</fullName>
    </submittedName>
</protein>
<comment type="caution">
    <text evidence="1">The sequence shown here is derived from an EMBL/GenBank/DDBJ whole genome shotgun (WGS) entry which is preliminary data.</text>
</comment>